<sequence length="75" mass="8622">MADIPGSSPKWTRVGSADEDPEDIIRRTQPPPLTFEEQLAVEVDIVREVFGRDPRPSEMNVLINHVRRRNKQTVQ</sequence>
<proteinExistence type="predicted"/>
<dbReference type="RefSeq" id="WP_123149829.1">
    <property type="nucleotide sequence ID" value="NZ_FUIG01000041.1"/>
</dbReference>
<accession>A0A2P9APD9</accession>
<evidence type="ECO:0000313" key="2">
    <source>
        <dbReference type="EMBL" id="SJM33017.1"/>
    </source>
</evidence>
<gene>
    <name evidence="2" type="ORF">BQ8482_330152</name>
</gene>
<keyword evidence="3" id="KW-1185">Reference proteome</keyword>
<reference evidence="3" key="1">
    <citation type="submission" date="2016-12" db="EMBL/GenBank/DDBJ databases">
        <authorList>
            <person name="Brunel B."/>
        </authorList>
    </citation>
    <scope>NUCLEOTIDE SEQUENCE [LARGE SCALE GENOMIC DNA]</scope>
</reference>
<name>A0A2P9APD9_9HYPH</name>
<dbReference type="AlphaFoldDB" id="A0A2P9APD9"/>
<organism evidence="2 3">
    <name type="scientific">Mesorhizobium delmotii</name>
    <dbReference type="NCBI Taxonomy" id="1631247"/>
    <lineage>
        <taxon>Bacteria</taxon>
        <taxon>Pseudomonadati</taxon>
        <taxon>Pseudomonadota</taxon>
        <taxon>Alphaproteobacteria</taxon>
        <taxon>Hyphomicrobiales</taxon>
        <taxon>Phyllobacteriaceae</taxon>
        <taxon>Mesorhizobium</taxon>
    </lineage>
</organism>
<protein>
    <submittedName>
        <fullName evidence="2">Uncharacterized protein</fullName>
    </submittedName>
</protein>
<evidence type="ECO:0000256" key="1">
    <source>
        <dbReference type="SAM" id="MobiDB-lite"/>
    </source>
</evidence>
<dbReference type="EMBL" id="FUIG01000041">
    <property type="protein sequence ID" value="SJM33017.1"/>
    <property type="molecule type" value="Genomic_DNA"/>
</dbReference>
<evidence type="ECO:0000313" key="3">
    <source>
        <dbReference type="Proteomes" id="UP000245698"/>
    </source>
</evidence>
<dbReference type="Proteomes" id="UP000245698">
    <property type="component" value="Unassembled WGS sequence"/>
</dbReference>
<feature type="region of interest" description="Disordered" evidence="1">
    <location>
        <begin position="1"/>
        <end position="33"/>
    </location>
</feature>